<accession>A0ABN1XQW9</accession>
<keyword evidence="3" id="KW-1185">Reference proteome</keyword>
<proteinExistence type="predicted"/>
<evidence type="ECO:0000313" key="3">
    <source>
        <dbReference type="Proteomes" id="UP001499863"/>
    </source>
</evidence>
<dbReference type="EMBL" id="BAAAKJ010000042">
    <property type="protein sequence ID" value="GAA1385935.1"/>
    <property type="molecule type" value="Genomic_DNA"/>
</dbReference>
<comment type="caution">
    <text evidence="2">The sequence shown here is derived from an EMBL/GenBank/DDBJ whole genome shotgun (WGS) entry which is preliminary data.</text>
</comment>
<gene>
    <name evidence="2" type="ORF">GCM10009639_09080</name>
</gene>
<name>A0ABN1XQW9_9ACTN</name>
<sequence length="213" mass="23172">MSSSSVPVYGRVTRPRLSRPLPHRTAGGPINAPVFRRPGKAPAALRRRTADDRTADDRTATLRTRTWHPVGSAAAYTADTPKLDPLLPPRSRPREGRRPTRAMRGHSTARGLNARDLTVRRFRAACCFAWVFSHLALGGRRGRGGVRGALRAVGTQLGEPAGHPGVVRRERPQDPQDPQDPPDRAEGARFGPGVGSAAPSHADRNAVRDCWTR</sequence>
<evidence type="ECO:0000313" key="2">
    <source>
        <dbReference type="EMBL" id="GAA1385935.1"/>
    </source>
</evidence>
<feature type="region of interest" description="Disordered" evidence="1">
    <location>
        <begin position="1"/>
        <end position="109"/>
    </location>
</feature>
<feature type="compositionally biased region" description="Basic and acidic residues" evidence="1">
    <location>
        <begin position="201"/>
        <end position="213"/>
    </location>
</feature>
<evidence type="ECO:0000256" key="1">
    <source>
        <dbReference type="SAM" id="MobiDB-lite"/>
    </source>
</evidence>
<protein>
    <submittedName>
        <fullName evidence="2">Uncharacterized protein</fullName>
    </submittedName>
</protein>
<feature type="compositionally biased region" description="Basic and acidic residues" evidence="1">
    <location>
        <begin position="48"/>
        <end position="60"/>
    </location>
</feature>
<organism evidence="2 3">
    <name type="scientific">Kitasatospora putterlickiae</name>
    <dbReference type="NCBI Taxonomy" id="221725"/>
    <lineage>
        <taxon>Bacteria</taxon>
        <taxon>Bacillati</taxon>
        <taxon>Actinomycetota</taxon>
        <taxon>Actinomycetes</taxon>
        <taxon>Kitasatosporales</taxon>
        <taxon>Streptomycetaceae</taxon>
        <taxon>Kitasatospora</taxon>
    </lineage>
</organism>
<feature type="region of interest" description="Disordered" evidence="1">
    <location>
        <begin position="154"/>
        <end position="213"/>
    </location>
</feature>
<reference evidence="2 3" key="1">
    <citation type="journal article" date="2019" name="Int. J. Syst. Evol. Microbiol.">
        <title>The Global Catalogue of Microorganisms (GCM) 10K type strain sequencing project: providing services to taxonomists for standard genome sequencing and annotation.</title>
        <authorList>
            <consortium name="The Broad Institute Genomics Platform"/>
            <consortium name="The Broad Institute Genome Sequencing Center for Infectious Disease"/>
            <person name="Wu L."/>
            <person name="Ma J."/>
        </authorList>
    </citation>
    <scope>NUCLEOTIDE SEQUENCE [LARGE SCALE GENOMIC DNA]</scope>
    <source>
        <strain evidence="2 3">JCM 12393</strain>
    </source>
</reference>
<dbReference type="Proteomes" id="UP001499863">
    <property type="component" value="Unassembled WGS sequence"/>
</dbReference>